<dbReference type="GO" id="GO:0000160">
    <property type="term" value="P:phosphorelay signal transduction system"/>
    <property type="evidence" value="ECO:0007669"/>
    <property type="project" value="InterPro"/>
</dbReference>
<dbReference type="EMBL" id="LMTZ01000142">
    <property type="protein sequence ID" value="KST63174.1"/>
    <property type="molecule type" value="Genomic_DNA"/>
</dbReference>
<organism evidence="5 6">
    <name type="scientific">Mastigocoleus testarum BC008</name>
    <dbReference type="NCBI Taxonomy" id="371196"/>
    <lineage>
        <taxon>Bacteria</taxon>
        <taxon>Bacillati</taxon>
        <taxon>Cyanobacteriota</taxon>
        <taxon>Cyanophyceae</taxon>
        <taxon>Nostocales</taxon>
        <taxon>Hapalosiphonaceae</taxon>
        <taxon>Mastigocoleus</taxon>
    </lineage>
</organism>
<accession>A0A0V7ZF66</accession>
<dbReference type="SMART" id="SM00448">
    <property type="entry name" value="REC"/>
    <property type="match status" value="1"/>
</dbReference>
<keyword evidence="6" id="KW-1185">Reference proteome</keyword>
<gene>
    <name evidence="4" type="ORF">BC008_12785</name>
    <name evidence="5" type="ORF">BC008_12810</name>
</gene>
<dbReference type="Pfam" id="PF00072">
    <property type="entry name" value="Response_reg"/>
    <property type="match status" value="1"/>
</dbReference>
<keyword evidence="1 2" id="KW-0597">Phosphoprotein</keyword>
<evidence type="ECO:0000259" key="3">
    <source>
        <dbReference type="PROSITE" id="PS50110"/>
    </source>
</evidence>
<evidence type="ECO:0000256" key="1">
    <source>
        <dbReference type="ARBA" id="ARBA00022553"/>
    </source>
</evidence>
<dbReference type="OrthoDB" id="424582at2"/>
<evidence type="ECO:0000256" key="2">
    <source>
        <dbReference type="PROSITE-ProRule" id="PRU00169"/>
    </source>
</evidence>
<dbReference type="InterPro" id="IPR011006">
    <property type="entry name" value="CheY-like_superfamily"/>
</dbReference>
<dbReference type="RefSeq" id="WP_027844181.1">
    <property type="nucleotide sequence ID" value="NZ_LMTZ01000141.1"/>
</dbReference>
<dbReference type="PROSITE" id="PS50110">
    <property type="entry name" value="RESPONSE_REGULATORY"/>
    <property type="match status" value="1"/>
</dbReference>
<feature type="modified residue" description="4-aspartylphosphate" evidence="2">
    <location>
        <position position="55"/>
    </location>
</feature>
<evidence type="ECO:0000313" key="4">
    <source>
        <dbReference type="EMBL" id="KST63174.1"/>
    </source>
</evidence>
<proteinExistence type="predicted"/>
<dbReference type="InterPro" id="IPR050595">
    <property type="entry name" value="Bact_response_regulator"/>
</dbReference>
<dbReference type="SUPFAM" id="SSF52172">
    <property type="entry name" value="CheY-like"/>
    <property type="match status" value="1"/>
</dbReference>
<comment type="caution">
    <text evidence="5">The sequence shown here is derived from an EMBL/GenBank/DDBJ whole genome shotgun (WGS) entry which is preliminary data.</text>
</comment>
<evidence type="ECO:0000313" key="5">
    <source>
        <dbReference type="EMBL" id="KST63182.1"/>
    </source>
</evidence>
<dbReference type="Proteomes" id="UP000053372">
    <property type="component" value="Unassembled WGS sequence"/>
</dbReference>
<dbReference type="PANTHER" id="PTHR44591:SF22">
    <property type="entry name" value="CHEY SUBFAMILY"/>
    <property type="match status" value="1"/>
</dbReference>
<protein>
    <submittedName>
        <fullName evidence="5">Two-component system response regulator</fullName>
    </submittedName>
</protein>
<dbReference type="EMBL" id="LMTZ01000141">
    <property type="protein sequence ID" value="KST63182.1"/>
    <property type="molecule type" value="Genomic_DNA"/>
</dbReference>
<dbReference type="AlphaFoldDB" id="A0A0V7ZF66"/>
<reference evidence="5 6" key="1">
    <citation type="journal article" date="2015" name="Genome Announc.">
        <title>Draft Genome of the Euendolithic (true boring) Cyanobacterium Mastigocoleus testarum strain BC008.</title>
        <authorList>
            <person name="Guida B.S."/>
            <person name="Garcia-Pichel F."/>
        </authorList>
    </citation>
    <scope>NUCLEOTIDE SEQUENCE [LARGE SCALE GENOMIC DNA]</scope>
    <source>
        <strain evidence="5 6">BC008</strain>
    </source>
</reference>
<dbReference type="InterPro" id="IPR001789">
    <property type="entry name" value="Sig_transdc_resp-reg_receiver"/>
</dbReference>
<sequence length="126" mass="14042">MENKRILVIDDEEYVREVVQICLETVAGWEVIAANSGISGIEIAEKEQPDAILLDVMMPEMDGIMTFKKLQLSQLTKNIPIVLLTAKAEVTQDQELAEIGIKATIPKPFEPLELPVQIAKALNWDV</sequence>
<evidence type="ECO:0000313" key="6">
    <source>
        <dbReference type="Proteomes" id="UP000053372"/>
    </source>
</evidence>
<dbReference type="Gene3D" id="3.40.50.2300">
    <property type="match status" value="1"/>
</dbReference>
<dbReference type="CDD" id="cd17552">
    <property type="entry name" value="REC_RR468-like"/>
    <property type="match status" value="1"/>
</dbReference>
<dbReference type="PANTHER" id="PTHR44591">
    <property type="entry name" value="STRESS RESPONSE REGULATOR PROTEIN 1"/>
    <property type="match status" value="1"/>
</dbReference>
<name>A0A0V7ZF66_9CYAN</name>
<feature type="domain" description="Response regulatory" evidence="3">
    <location>
        <begin position="5"/>
        <end position="122"/>
    </location>
</feature>